<dbReference type="SUPFAM" id="SSF51445">
    <property type="entry name" value="(Trans)glycosidases"/>
    <property type="match status" value="1"/>
</dbReference>
<dbReference type="Proteomes" id="UP001144397">
    <property type="component" value="Unassembled WGS sequence"/>
</dbReference>
<evidence type="ECO:0000313" key="2">
    <source>
        <dbReference type="EMBL" id="GLI24621.1"/>
    </source>
</evidence>
<dbReference type="Gene3D" id="3.20.20.80">
    <property type="entry name" value="Glycosidases"/>
    <property type="match status" value="1"/>
</dbReference>
<name>A0A9W6CR51_XANFL</name>
<keyword evidence="5" id="KW-1185">Reference proteome</keyword>
<feature type="domain" description="GH18" evidence="1">
    <location>
        <begin position="45"/>
        <end position="349"/>
    </location>
</feature>
<dbReference type="Pfam" id="PF00704">
    <property type="entry name" value="Glyco_hydro_18"/>
    <property type="match status" value="1"/>
</dbReference>
<protein>
    <recommendedName>
        <fullName evidence="1">GH18 domain-containing protein</fullName>
    </recommendedName>
</protein>
<evidence type="ECO:0000313" key="5">
    <source>
        <dbReference type="Proteomes" id="UP001245370"/>
    </source>
</evidence>
<proteinExistence type="predicted"/>
<evidence type="ECO:0000313" key="3">
    <source>
        <dbReference type="EMBL" id="MDR6335702.1"/>
    </source>
</evidence>
<evidence type="ECO:0000259" key="1">
    <source>
        <dbReference type="PROSITE" id="PS51910"/>
    </source>
</evidence>
<dbReference type="EMBL" id="BSDO01000008">
    <property type="protein sequence ID" value="GLI24621.1"/>
    <property type="molecule type" value="Genomic_DNA"/>
</dbReference>
<gene>
    <name evidence="3" type="ORF">GGQ86_004198</name>
    <name evidence="2" type="ORF">XFLAVUS301_42950</name>
</gene>
<dbReference type="InterPro" id="IPR001223">
    <property type="entry name" value="Glyco_hydro18_cat"/>
</dbReference>
<organism evidence="2 4">
    <name type="scientific">Xanthobacter flavus</name>
    <dbReference type="NCBI Taxonomy" id="281"/>
    <lineage>
        <taxon>Bacteria</taxon>
        <taxon>Pseudomonadati</taxon>
        <taxon>Pseudomonadota</taxon>
        <taxon>Alphaproteobacteria</taxon>
        <taxon>Hyphomicrobiales</taxon>
        <taxon>Xanthobacteraceae</taxon>
        <taxon>Xanthobacter</taxon>
    </lineage>
</organism>
<sequence>MVRHQNHAAHCHQGHGRSFGVLIARLLLAALALVPVAPAAAAEGRPFLAYLASWADRDTPDPAATLLARTPGYVTHLALGFVKPDLVYPGNLDLSGTGFAFPYPGPVLKAAIAELKRRQPAMKVLVAVGGWGYFGWHARDFAALARLVADLGADGVDLDYETSNGGCIRTPEGRIACAEDAQSIAVLKDLRAALPRPYVISLAGWNVGAYGEGRFERSEPRFGSYVGLMRAMLKSDAAASLDLVSVMAYDGGPTFQPEEAFRAYRSLWSGPLALGIPVMPSEFGDPRFTLERTARLLSGVLADPRAGAMLYAIGLVPPGPPGPDNPDYRSLSLAICVTLELANCTAPVP</sequence>
<reference evidence="2" key="1">
    <citation type="submission" date="2022-12" db="EMBL/GenBank/DDBJ databases">
        <title>Reference genome sequencing for broad-spectrum identification of bacterial and archaeal isolates by mass spectrometry.</title>
        <authorList>
            <person name="Sekiguchi Y."/>
            <person name="Tourlousse D.M."/>
        </authorList>
    </citation>
    <scope>NUCLEOTIDE SEQUENCE</scope>
    <source>
        <strain evidence="2">301</strain>
    </source>
</reference>
<dbReference type="PROSITE" id="PS51910">
    <property type="entry name" value="GH18_2"/>
    <property type="match status" value="1"/>
</dbReference>
<dbReference type="InterPro" id="IPR017853">
    <property type="entry name" value="GH"/>
</dbReference>
<evidence type="ECO:0000313" key="4">
    <source>
        <dbReference type="Proteomes" id="UP001144397"/>
    </source>
</evidence>
<dbReference type="Proteomes" id="UP001245370">
    <property type="component" value="Unassembled WGS sequence"/>
</dbReference>
<dbReference type="EMBL" id="JAVDPY010000008">
    <property type="protein sequence ID" value="MDR6335702.1"/>
    <property type="molecule type" value="Genomic_DNA"/>
</dbReference>
<dbReference type="RefSeq" id="WP_281809371.1">
    <property type="nucleotide sequence ID" value="NZ_BSDO01000008.1"/>
</dbReference>
<comment type="caution">
    <text evidence="2">The sequence shown here is derived from an EMBL/GenBank/DDBJ whole genome shotgun (WGS) entry which is preliminary data.</text>
</comment>
<reference evidence="3 5" key="2">
    <citation type="submission" date="2023-07" db="EMBL/GenBank/DDBJ databases">
        <title>Genomic Encyclopedia of Type Strains, Phase IV (KMG-IV): sequencing the most valuable type-strain genomes for metagenomic binning, comparative biology and taxonomic classification.</title>
        <authorList>
            <person name="Goeker M."/>
        </authorList>
    </citation>
    <scope>NUCLEOTIDE SEQUENCE [LARGE SCALE GENOMIC DNA]</scope>
    <source>
        <strain evidence="3 5">DSM 338</strain>
    </source>
</reference>
<accession>A0A9W6CR51</accession>
<dbReference type="AlphaFoldDB" id="A0A9W6CR51"/>
<dbReference type="GO" id="GO:0005975">
    <property type="term" value="P:carbohydrate metabolic process"/>
    <property type="evidence" value="ECO:0007669"/>
    <property type="project" value="InterPro"/>
</dbReference>
<dbReference type="GeneID" id="95765069"/>
<dbReference type="CDD" id="cd00598">
    <property type="entry name" value="GH18_chitinase-like"/>
    <property type="match status" value="1"/>
</dbReference>